<protein>
    <submittedName>
        <fullName evidence="2">DUF4192 domain-containing protein</fullName>
    </submittedName>
</protein>
<dbReference type="RefSeq" id="WP_311672279.1">
    <property type="nucleotide sequence ID" value="NZ_JAVREQ010000003.1"/>
</dbReference>
<feature type="region of interest" description="Disordered" evidence="1">
    <location>
        <begin position="1"/>
        <end position="20"/>
    </location>
</feature>
<gene>
    <name evidence="2" type="ORF">RM572_06310</name>
</gene>
<comment type="caution">
    <text evidence="2">The sequence shown here is derived from an EMBL/GenBank/DDBJ whole genome shotgun (WGS) entry which is preliminary data.</text>
</comment>
<name>A0ABU2NNS0_9ACTN</name>
<dbReference type="Proteomes" id="UP001183414">
    <property type="component" value="Unassembled WGS sequence"/>
</dbReference>
<dbReference type="EMBL" id="JAVREQ010000003">
    <property type="protein sequence ID" value="MDT0378394.1"/>
    <property type="molecule type" value="Genomic_DNA"/>
</dbReference>
<organism evidence="2 3">
    <name type="scientific">Streptomyces hazeniae</name>
    <dbReference type="NCBI Taxonomy" id="3075538"/>
    <lineage>
        <taxon>Bacteria</taxon>
        <taxon>Bacillati</taxon>
        <taxon>Actinomycetota</taxon>
        <taxon>Actinomycetes</taxon>
        <taxon>Kitasatosporales</taxon>
        <taxon>Streptomycetaceae</taxon>
        <taxon>Streptomyces</taxon>
    </lineage>
</organism>
<accession>A0ABU2NNS0</accession>
<feature type="region of interest" description="Disordered" evidence="1">
    <location>
        <begin position="379"/>
        <end position="424"/>
    </location>
</feature>
<evidence type="ECO:0000256" key="1">
    <source>
        <dbReference type="SAM" id="MobiDB-lite"/>
    </source>
</evidence>
<keyword evidence="3" id="KW-1185">Reference proteome</keyword>
<proteinExistence type="predicted"/>
<dbReference type="InterPro" id="IPR025447">
    <property type="entry name" value="DUF4192"/>
</dbReference>
<feature type="compositionally biased region" description="Basic and acidic residues" evidence="1">
    <location>
        <begin position="415"/>
        <end position="424"/>
    </location>
</feature>
<feature type="compositionally biased region" description="Basic residues" evidence="1">
    <location>
        <begin position="382"/>
        <end position="413"/>
    </location>
</feature>
<dbReference type="Pfam" id="PF13830">
    <property type="entry name" value="DUF4192"/>
    <property type="match status" value="1"/>
</dbReference>
<evidence type="ECO:0000313" key="2">
    <source>
        <dbReference type="EMBL" id="MDT0378394.1"/>
    </source>
</evidence>
<evidence type="ECO:0000313" key="3">
    <source>
        <dbReference type="Proteomes" id="UP001183414"/>
    </source>
</evidence>
<reference evidence="3" key="1">
    <citation type="submission" date="2023-07" db="EMBL/GenBank/DDBJ databases">
        <title>30 novel species of actinomycetes from the DSMZ collection.</title>
        <authorList>
            <person name="Nouioui I."/>
        </authorList>
    </citation>
    <scope>NUCLEOTIDE SEQUENCE [LARGE SCALE GENOMIC DNA]</scope>
    <source>
        <strain evidence="3">DSM 42041</strain>
    </source>
</reference>
<sequence>MTQHSGGSAPDSPPTDPVTQVSLRGPAELADALPYLLGFHPDDSVVLVAVHGEESRFGGRIRLGIPAEAGEWEEVARHLARCLSDGSQVRGARPEGAVLYLCRDPAEGETARAVAERLRPLAQALRRACGEREMPVYEALCLSGGRYFSYCCPDPACCPPEGASLERAGTSPMAAAAVYAGIRVRGSLKDMEARIAPLGPVLAEAQERALDTAAAELVPRMFAAEGATAVRARTVVLARRLIARFRAAVPGPDAVAAAQDAADDALLRPEEAATLILGLQDRGTRDQAAEWMEGRDAQPALRLWRALARRCTGPYAEHAPAPLTLAGWVAWSTGDQPAARVAFVRALETDPDYVFAQLLHRACNDGLDPEPLRRCMREERAARRRRSHRGRKGGPARRGGRRARADRKVRAGSRARAERSAGHR</sequence>